<dbReference type="GO" id="GO:0016747">
    <property type="term" value="F:acyltransferase activity, transferring groups other than amino-acyl groups"/>
    <property type="evidence" value="ECO:0007669"/>
    <property type="project" value="InterPro"/>
</dbReference>
<feature type="domain" description="N-acetyltransferase" evidence="1">
    <location>
        <begin position="3"/>
        <end position="150"/>
    </location>
</feature>
<dbReference type="SUPFAM" id="SSF55729">
    <property type="entry name" value="Acyl-CoA N-acyltransferases (Nat)"/>
    <property type="match status" value="1"/>
</dbReference>
<proteinExistence type="predicted"/>
<gene>
    <name evidence="2" type="ORF">SAMN05421687_104122</name>
</gene>
<sequence>MSYFFRKMNQKEAEEIAYNWNYKGVYSFYDLEADEEDLVEFLDEKKRGNRTYSVFEGESLVGFFSWTYKNEAANISLGLRPDHTGQGEGLRFLESCLEFLDSPAVTLDVALFNGRAIRVYEKAGFREVYRFNQETNGDSYIFVHMEKTAEKSIRRSYPLGSNDRLGDGSTFPTD</sequence>
<dbReference type="AlphaFoldDB" id="A0A1N7J871"/>
<name>A0A1N7J871_9BACI</name>
<dbReference type="Gene3D" id="3.40.630.30">
    <property type="match status" value="1"/>
</dbReference>
<evidence type="ECO:0000313" key="2">
    <source>
        <dbReference type="EMBL" id="SIS45522.1"/>
    </source>
</evidence>
<accession>A0A1N7J871</accession>
<dbReference type="Pfam" id="PF00583">
    <property type="entry name" value="Acetyltransf_1"/>
    <property type="match status" value="1"/>
</dbReference>
<evidence type="ECO:0000313" key="3">
    <source>
        <dbReference type="Proteomes" id="UP000187608"/>
    </source>
</evidence>
<dbReference type="EMBL" id="FTOC01000004">
    <property type="protein sequence ID" value="SIS45522.1"/>
    <property type="molecule type" value="Genomic_DNA"/>
</dbReference>
<reference evidence="3" key="1">
    <citation type="submission" date="2017-01" db="EMBL/GenBank/DDBJ databases">
        <authorList>
            <person name="Varghese N."/>
            <person name="Submissions S."/>
        </authorList>
    </citation>
    <scope>NUCLEOTIDE SEQUENCE [LARGE SCALE GENOMIC DNA]</scope>
    <source>
        <strain evidence="3">DSM 23127</strain>
    </source>
</reference>
<keyword evidence="3" id="KW-1185">Reference proteome</keyword>
<keyword evidence="2" id="KW-0808">Transferase</keyword>
<dbReference type="STRING" id="570947.SAMN05421687_104122"/>
<evidence type="ECO:0000259" key="1">
    <source>
        <dbReference type="PROSITE" id="PS51186"/>
    </source>
</evidence>
<dbReference type="InterPro" id="IPR000182">
    <property type="entry name" value="GNAT_dom"/>
</dbReference>
<dbReference type="Proteomes" id="UP000187608">
    <property type="component" value="Unassembled WGS sequence"/>
</dbReference>
<dbReference type="OrthoDB" id="423921at2"/>
<dbReference type="RefSeq" id="WP_076558296.1">
    <property type="nucleotide sequence ID" value="NZ_FTOC01000004.1"/>
</dbReference>
<dbReference type="PROSITE" id="PS51186">
    <property type="entry name" value="GNAT"/>
    <property type="match status" value="1"/>
</dbReference>
<protein>
    <submittedName>
        <fullName evidence="2">Ribosomal-protein-alanine N-acetyltransferase</fullName>
    </submittedName>
</protein>
<organism evidence="2 3">
    <name type="scientific">Salimicrobium flavidum</name>
    <dbReference type="NCBI Taxonomy" id="570947"/>
    <lineage>
        <taxon>Bacteria</taxon>
        <taxon>Bacillati</taxon>
        <taxon>Bacillota</taxon>
        <taxon>Bacilli</taxon>
        <taxon>Bacillales</taxon>
        <taxon>Bacillaceae</taxon>
        <taxon>Salimicrobium</taxon>
    </lineage>
</organism>
<dbReference type="InterPro" id="IPR016181">
    <property type="entry name" value="Acyl_CoA_acyltransferase"/>
</dbReference>